<comment type="caution">
    <text evidence="1">The sequence shown here is derived from an EMBL/GenBank/DDBJ whole genome shotgun (WGS) entry which is preliminary data.</text>
</comment>
<proteinExistence type="predicted"/>
<dbReference type="EMBL" id="VNFK01000008">
    <property type="protein sequence ID" value="TVU62348.1"/>
    <property type="molecule type" value="Genomic_DNA"/>
</dbReference>
<gene>
    <name evidence="1" type="ORF">FQP90_11930</name>
</gene>
<evidence type="ECO:0000313" key="1">
    <source>
        <dbReference type="EMBL" id="TVU62348.1"/>
    </source>
</evidence>
<sequence>MTGPPAAGGLTVGGFTTGEFTTGGFTTGGFTTGGVTTGGFTTGGVTVPAEPPPMPTEVEPVDTGAVIGMISWVPESTPLLPEVVLPGVVPVPAVPPVVPVVVAEESPSTPADVEPVFTGTVIGATT</sequence>
<organism evidence="1 2">
    <name type="scientific">Paenarthrobacter nitroguajacolicus</name>
    <name type="common">Arthrobacter nitroguajacolicus</name>
    <dbReference type="NCBI Taxonomy" id="211146"/>
    <lineage>
        <taxon>Bacteria</taxon>
        <taxon>Bacillati</taxon>
        <taxon>Actinomycetota</taxon>
        <taxon>Actinomycetes</taxon>
        <taxon>Micrococcales</taxon>
        <taxon>Micrococcaceae</taxon>
        <taxon>Paenarthrobacter</taxon>
    </lineage>
</organism>
<protein>
    <submittedName>
        <fullName evidence="1">Uncharacterized protein</fullName>
    </submittedName>
</protein>
<dbReference type="AlphaFoldDB" id="A0A558GZQ5"/>
<name>A0A558GZQ5_PAENT</name>
<accession>A0A558GZQ5</accession>
<evidence type="ECO:0000313" key="2">
    <source>
        <dbReference type="Proteomes" id="UP000316500"/>
    </source>
</evidence>
<reference evidence="1 2" key="1">
    <citation type="submission" date="2019-07" db="EMBL/GenBank/DDBJ databases">
        <title>Diversity of Bacteria from Kongsfjorden, Arctic.</title>
        <authorList>
            <person name="Yu Y."/>
        </authorList>
    </citation>
    <scope>NUCLEOTIDE SEQUENCE [LARGE SCALE GENOMIC DNA]</scope>
    <source>
        <strain evidence="1 2">SM1928</strain>
    </source>
</reference>
<dbReference type="Proteomes" id="UP000316500">
    <property type="component" value="Unassembled WGS sequence"/>
</dbReference>